<reference evidence="6" key="1">
    <citation type="journal article" date="2020" name="mSystems">
        <title>Genome- and Community-Level Interaction Insights into Carbon Utilization and Element Cycling Functions of Hydrothermarchaeota in Hydrothermal Sediment.</title>
        <authorList>
            <person name="Zhou Z."/>
            <person name="Liu Y."/>
            <person name="Xu W."/>
            <person name="Pan J."/>
            <person name="Luo Z.H."/>
            <person name="Li M."/>
        </authorList>
    </citation>
    <scope>NUCLEOTIDE SEQUENCE [LARGE SCALE GENOMIC DNA]</scope>
    <source>
        <strain evidence="6">SpSt-265</strain>
        <strain evidence="7">SpSt-465</strain>
    </source>
</reference>
<evidence type="ECO:0000256" key="4">
    <source>
        <dbReference type="ARBA" id="ARBA00023136"/>
    </source>
</evidence>
<keyword evidence="2 5" id="KW-0812">Transmembrane</keyword>
<organism evidence="6">
    <name type="scientific">candidate division WOR-3 bacterium</name>
    <dbReference type="NCBI Taxonomy" id="2052148"/>
    <lineage>
        <taxon>Bacteria</taxon>
        <taxon>Bacteria division WOR-3</taxon>
    </lineage>
</organism>
<name>A0A7C1SDS5_UNCW3</name>
<keyword evidence="4 5" id="KW-0472">Membrane</keyword>
<sequence>MTGKFLEVRKLSLTARLGRFLFRYRQVAGLLGFVLVALTGRPGPETLLNGLVLVLPGLLLRFWTAGYIGRESRNPEISATRLVVSGPYRYFRHPLYLGNFALVAGVVVGFHPPVWSALVVLFGYLLIYGLISRAEAEILALACPQTESPGFSLREALAEWQTWLVTAVAFGFAGMKWLIFLRR</sequence>
<protein>
    <recommendedName>
        <fullName evidence="8">Isoprenylcysteine carboxylmethyltransferase family protein</fullName>
    </recommendedName>
</protein>
<comment type="caution">
    <text evidence="6">The sequence shown here is derived from an EMBL/GenBank/DDBJ whole genome shotgun (WGS) entry which is preliminary data.</text>
</comment>
<accession>A0A7C1SDS5</accession>
<evidence type="ECO:0000256" key="1">
    <source>
        <dbReference type="ARBA" id="ARBA00004127"/>
    </source>
</evidence>
<dbReference type="EMBL" id="DSTU01000003">
    <property type="protein sequence ID" value="HFJ53367.1"/>
    <property type="molecule type" value="Genomic_DNA"/>
</dbReference>
<feature type="transmembrane region" description="Helical" evidence="5">
    <location>
        <begin position="21"/>
        <end position="40"/>
    </location>
</feature>
<dbReference type="AlphaFoldDB" id="A0A7C1SDS5"/>
<evidence type="ECO:0000313" key="7">
    <source>
        <dbReference type="EMBL" id="HFJ53367.1"/>
    </source>
</evidence>
<evidence type="ECO:0000256" key="5">
    <source>
        <dbReference type="SAM" id="Phobius"/>
    </source>
</evidence>
<feature type="transmembrane region" description="Helical" evidence="5">
    <location>
        <begin position="162"/>
        <end position="180"/>
    </location>
</feature>
<dbReference type="InterPro" id="IPR007318">
    <property type="entry name" value="Phopholipid_MeTrfase"/>
</dbReference>
<dbReference type="EMBL" id="DSLG01000003">
    <property type="protein sequence ID" value="HEA86944.1"/>
    <property type="molecule type" value="Genomic_DNA"/>
</dbReference>
<comment type="subcellular location">
    <subcellularLocation>
        <location evidence="1">Endomembrane system</location>
        <topology evidence="1">Multi-pass membrane protein</topology>
    </subcellularLocation>
</comment>
<gene>
    <name evidence="6" type="ORF">ENP94_02920</name>
    <name evidence="7" type="ORF">ENS16_01585</name>
</gene>
<dbReference type="Pfam" id="PF04191">
    <property type="entry name" value="PEMT"/>
    <property type="match status" value="1"/>
</dbReference>
<feature type="transmembrane region" description="Helical" evidence="5">
    <location>
        <begin position="46"/>
        <end position="69"/>
    </location>
</feature>
<proteinExistence type="predicted"/>
<dbReference type="GO" id="GO:0012505">
    <property type="term" value="C:endomembrane system"/>
    <property type="evidence" value="ECO:0007669"/>
    <property type="project" value="UniProtKB-SubCell"/>
</dbReference>
<dbReference type="Gene3D" id="1.20.120.1630">
    <property type="match status" value="1"/>
</dbReference>
<evidence type="ECO:0000256" key="3">
    <source>
        <dbReference type="ARBA" id="ARBA00022989"/>
    </source>
</evidence>
<evidence type="ECO:0000313" key="6">
    <source>
        <dbReference type="EMBL" id="HEA86944.1"/>
    </source>
</evidence>
<evidence type="ECO:0000256" key="2">
    <source>
        <dbReference type="ARBA" id="ARBA00022692"/>
    </source>
</evidence>
<feature type="transmembrane region" description="Helical" evidence="5">
    <location>
        <begin position="90"/>
        <end position="108"/>
    </location>
</feature>
<keyword evidence="3 5" id="KW-1133">Transmembrane helix</keyword>
<evidence type="ECO:0008006" key="8">
    <source>
        <dbReference type="Google" id="ProtNLM"/>
    </source>
</evidence>